<comment type="caution">
    <text evidence="9">The sequence shown here is derived from an EMBL/GenBank/DDBJ whole genome shotgun (WGS) entry which is preliminary data.</text>
</comment>
<dbReference type="SUPFAM" id="SSF64484">
    <property type="entry name" value="beta and beta-prime subunits of DNA dependent RNA-polymerase"/>
    <property type="match status" value="1"/>
</dbReference>
<name>A0A7K4BY89_9ARCH</name>
<dbReference type="GO" id="GO:0006351">
    <property type="term" value="P:DNA-templated transcription"/>
    <property type="evidence" value="ECO:0007669"/>
    <property type="project" value="InterPro"/>
</dbReference>
<dbReference type="Proteomes" id="UP000526302">
    <property type="component" value="Unassembled WGS sequence"/>
</dbReference>
<reference evidence="9 10" key="1">
    <citation type="journal article" date="2020" name="Biotechnol. Biofuels">
        <title>New insights from the biogas microbiome by comprehensive genome-resolved metagenomics of nearly 1600 species originating from multiple anaerobic digesters.</title>
        <authorList>
            <person name="Campanaro S."/>
            <person name="Treu L."/>
            <person name="Rodriguez-R L.M."/>
            <person name="Kovalovszki A."/>
            <person name="Ziels R.M."/>
            <person name="Maus I."/>
            <person name="Zhu X."/>
            <person name="Kougias P.G."/>
            <person name="Basile A."/>
            <person name="Luo G."/>
            <person name="Schluter A."/>
            <person name="Konstantinidis K.T."/>
            <person name="Angelidaki I."/>
        </authorList>
    </citation>
    <scope>NUCLEOTIDE SEQUENCE [LARGE SCALE GENOMIC DNA]</scope>
    <source>
        <strain evidence="9">AS22ysBPME_79</strain>
    </source>
</reference>
<evidence type="ECO:0000256" key="3">
    <source>
        <dbReference type="ARBA" id="ARBA00022679"/>
    </source>
</evidence>
<proteinExistence type="predicted"/>
<feature type="region of interest" description="Disordered" evidence="7">
    <location>
        <begin position="1"/>
        <end position="65"/>
    </location>
</feature>
<evidence type="ECO:0000259" key="8">
    <source>
        <dbReference type="Pfam" id="PF04998"/>
    </source>
</evidence>
<keyword evidence="3 9" id="KW-0808">Transferase</keyword>
<dbReference type="EC" id="2.7.7.6" evidence="1"/>
<dbReference type="GO" id="GO:0003899">
    <property type="term" value="F:DNA-directed RNA polymerase activity"/>
    <property type="evidence" value="ECO:0007669"/>
    <property type="project" value="UniProtKB-EC"/>
</dbReference>
<organism evidence="9 10">
    <name type="scientific">Candidatus Iainarchaeum sp</name>
    <dbReference type="NCBI Taxonomy" id="3101447"/>
    <lineage>
        <taxon>Archaea</taxon>
        <taxon>Candidatus Iainarchaeota</taxon>
        <taxon>Candidatus Iainarchaeia</taxon>
        <taxon>Candidatus Iainarchaeales</taxon>
        <taxon>Candidatus Iainarchaeaceae</taxon>
        <taxon>Candidatus Iainarchaeum</taxon>
    </lineage>
</organism>
<dbReference type="Pfam" id="PF04998">
    <property type="entry name" value="RNA_pol_Rpb1_5"/>
    <property type="match status" value="1"/>
</dbReference>
<evidence type="ECO:0000256" key="4">
    <source>
        <dbReference type="ARBA" id="ARBA00022695"/>
    </source>
</evidence>
<dbReference type="GO" id="GO:0003677">
    <property type="term" value="F:DNA binding"/>
    <property type="evidence" value="ECO:0007669"/>
    <property type="project" value="InterPro"/>
</dbReference>
<dbReference type="EMBL" id="JAAZKV010000001">
    <property type="protein sequence ID" value="NMA44193.1"/>
    <property type="molecule type" value="Genomic_DNA"/>
</dbReference>
<keyword evidence="4 9" id="KW-0548">Nucleotidyltransferase</keyword>
<comment type="catalytic activity">
    <reaction evidence="6">
        <text>RNA(n) + a ribonucleoside 5'-triphosphate = RNA(n+1) + diphosphate</text>
        <dbReference type="Rhea" id="RHEA:21248"/>
        <dbReference type="Rhea" id="RHEA-COMP:14527"/>
        <dbReference type="Rhea" id="RHEA-COMP:17342"/>
        <dbReference type="ChEBI" id="CHEBI:33019"/>
        <dbReference type="ChEBI" id="CHEBI:61557"/>
        <dbReference type="ChEBI" id="CHEBI:140395"/>
        <dbReference type="EC" id="2.7.7.6"/>
    </reaction>
</comment>
<dbReference type="GO" id="GO:0000428">
    <property type="term" value="C:DNA-directed RNA polymerase complex"/>
    <property type="evidence" value="ECO:0007669"/>
    <property type="project" value="UniProtKB-KW"/>
</dbReference>
<evidence type="ECO:0000313" key="10">
    <source>
        <dbReference type="Proteomes" id="UP000526302"/>
    </source>
</evidence>
<evidence type="ECO:0000256" key="1">
    <source>
        <dbReference type="ARBA" id="ARBA00012418"/>
    </source>
</evidence>
<dbReference type="AlphaFoldDB" id="A0A7K4BY89"/>
<feature type="compositionally biased region" description="Basic and acidic residues" evidence="7">
    <location>
        <begin position="52"/>
        <end position="65"/>
    </location>
</feature>
<dbReference type="PANTHER" id="PTHR19376">
    <property type="entry name" value="DNA-DIRECTED RNA POLYMERASE"/>
    <property type="match status" value="1"/>
</dbReference>
<keyword evidence="5" id="KW-0804">Transcription</keyword>
<gene>
    <name evidence="9" type="ORF">GX950_00055</name>
</gene>
<evidence type="ECO:0000256" key="6">
    <source>
        <dbReference type="ARBA" id="ARBA00048552"/>
    </source>
</evidence>
<evidence type="ECO:0000313" key="9">
    <source>
        <dbReference type="EMBL" id="NMA44193.1"/>
    </source>
</evidence>
<sequence>MSEMEDYGTEMEEEIEEDDTTEIEETEEETKEESLTEETEEETKNKKKKGKETKPDKRVYEEKERDWEQVALPKKLLEEIVAIAEAEKLSKQETDKLADIVLTKYNSKIVEPGEAVGIVAAQSLGEPGTQLTLRTKHFAGAAEVSVGSGIQRMEEIVDGRSKAKYPAMTIFLTKELSKSKEKAEEFAKNLIDVRVADITKLNENFEELKFSIEINKEKAKELNLKINDVADLLKKFLKGINARQLDNTVHFTINKKSELLRVRKDLIKLMSEKIHGIKGIEKTIIVKEKDNLGNEEFVIKTTGSNLKAVLKLEEVDQTRVFTNDILETTNVLGIEAGRTLIVKELKKVMDDNGIAVDVRHIMLLADLMTFNGDIKGVVRTGITKGKASPFARAAFEETTKHLLDAAFKGEKENLTGVVENLIVGQPVKVGTGIVELLMK</sequence>
<evidence type="ECO:0000256" key="2">
    <source>
        <dbReference type="ARBA" id="ARBA00022478"/>
    </source>
</evidence>
<evidence type="ECO:0000256" key="5">
    <source>
        <dbReference type="ARBA" id="ARBA00023163"/>
    </source>
</evidence>
<keyword evidence="2 9" id="KW-0240">DNA-directed RNA polymerase</keyword>
<accession>A0A7K4BY89</accession>
<feature type="domain" description="RNA polymerase Rpb1" evidence="8">
    <location>
        <begin position="89"/>
        <end position="388"/>
    </location>
</feature>
<protein>
    <recommendedName>
        <fullName evidence="1">DNA-directed RNA polymerase</fullName>
        <ecNumber evidence="1">2.7.7.6</ecNumber>
    </recommendedName>
</protein>
<dbReference type="Gene3D" id="1.10.150.390">
    <property type="match status" value="1"/>
</dbReference>
<dbReference type="InterPro" id="IPR045867">
    <property type="entry name" value="DNA-dir_RpoC_beta_prime"/>
</dbReference>
<dbReference type="InterPro" id="IPR007081">
    <property type="entry name" value="RNA_pol_Rpb1_5"/>
</dbReference>
<dbReference type="PANTHER" id="PTHR19376:SF32">
    <property type="entry name" value="DNA-DIRECTED RNA POLYMERASE III SUBUNIT RPC1"/>
    <property type="match status" value="1"/>
</dbReference>
<evidence type="ECO:0000256" key="7">
    <source>
        <dbReference type="SAM" id="MobiDB-lite"/>
    </source>
</evidence>
<feature type="compositionally biased region" description="Acidic residues" evidence="7">
    <location>
        <begin position="1"/>
        <end position="41"/>
    </location>
</feature>